<feature type="compositionally biased region" description="Low complexity" evidence="5">
    <location>
        <begin position="210"/>
        <end position="231"/>
    </location>
</feature>
<keyword evidence="7" id="KW-1185">Reference proteome</keyword>
<dbReference type="Pfam" id="PF05985">
    <property type="entry name" value="EutC"/>
    <property type="match status" value="1"/>
</dbReference>
<proteinExistence type="predicted"/>
<dbReference type="InterPro" id="IPR042251">
    <property type="entry name" value="EutC_C"/>
</dbReference>
<dbReference type="Proteomes" id="UP000094622">
    <property type="component" value="Unassembled WGS sequence"/>
</dbReference>
<evidence type="ECO:0000256" key="4">
    <source>
        <dbReference type="ARBA" id="ARBA00024446"/>
    </source>
</evidence>
<dbReference type="GO" id="GO:0008851">
    <property type="term" value="F:ethanolamine ammonia-lyase activity"/>
    <property type="evidence" value="ECO:0007669"/>
    <property type="project" value="UniProtKB-EC"/>
</dbReference>
<reference evidence="6 7" key="1">
    <citation type="submission" date="2016-07" db="EMBL/GenBank/DDBJ databases">
        <title>Draft Genome Sequence of Methylobrevis pamukkalensis PK2.</title>
        <authorList>
            <person name="Vasilenko O.V."/>
            <person name="Doronina N.V."/>
            <person name="Shmareva M.N."/>
            <person name="Tarlachkov S.V."/>
            <person name="Mustakhimov I."/>
            <person name="Trotsenko Y.A."/>
        </authorList>
    </citation>
    <scope>NUCLEOTIDE SEQUENCE [LARGE SCALE GENOMIC DNA]</scope>
    <source>
        <strain evidence="6 7">PK2</strain>
    </source>
</reference>
<dbReference type="PANTHER" id="PTHR39330">
    <property type="entry name" value="ETHANOLAMINE AMMONIA-LYASE LIGHT CHAIN"/>
    <property type="match status" value="1"/>
</dbReference>
<comment type="caution">
    <text evidence="6">The sequence shown here is derived from an EMBL/GenBank/DDBJ whole genome shotgun (WGS) entry which is preliminary data.</text>
</comment>
<keyword evidence="1" id="KW-0846">Cobalamin</keyword>
<evidence type="ECO:0000313" key="6">
    <source>
        <dbReference type="EMBL" id="ODN72235.1"/>
    </source>
</evidence>
<dbReference type="EMBL" id="MCRJ01000005">
    <property type="protein sequence ID" value="ODN72235.1"/>
    <property type="molecule type" value="Genomic_DNA"/>
</dbReference>
<evidence type="ECO:0000313" key="7">
    <source>
        <dbReference type="Proteomes" id="UP000094622"/>
    </source>
</evidence>
<keyword evidence="4" id="KW-1283">Bacterial microcompartment</keyword>
<organism evidence="6 7">
    <name type="scientific">Methylobrevis pamukkalensis</name>
    <dbReference type="NCBI Taxonomy" id="1439726"/>
    <lineage>
        <taxon>Bacteria</taxon>
        <taxon>Pseudomonadati</taxon>
        <taxon>Pseudomonadota</taxon>
        <taxon>Alphaproteobacteria</taxon>
        <taxon>Hyphomicrobiales</taxon>
        <taxon>Pleomorphomonadaceae</taxon>
        <taxon>Methylobrevis</taxon>
    </lineage>
</organism>
<evidence type="ECO:0000256" key="1">
    <source>
        <dbReference type="ARBA" id="ARBA00022628"/>
    </source>
</evidence>
<name>A0A1E3H7V3_9HYPH</name>
<protein>
    <submittedName>
        <fullName evidence="6">Ethanolamine ammonia-lyase light chain</fullName>
        <ecNumber evidence="6">4.3.1.7</ecNumber>
    </submittedName>
</protein>
<feature type="region of interest" description="Disordered" evidence="5">
    <location>
        <begin position="201"/>
        <end position="242"/>
    </location>
</feature>
<feature type="compositionally biased region" description="Pro residues" evidence="5">
    <location>
        <begin position="232"/>
        <end position="242"/>
    </location>
</feature>
<evidence type="ECO:0000256" key="2">
    <source>
        <dbReference type="ARBA" id="ARBA00023239"/>
    </source>
</evidence>
<dbReference type="PATRIC" id="fig|1439726.3.peg.449"/>
<evidence type="ECO:0000256" key="5">
    <source>
        <dbReference type="SAM" id="MobiDB-lite"/>
    </source>
</evidence>
<dbReference type="InterPro" id="IPR042255">
    <property type="entry name" value="EutC_N"/>
</dbReference>
<dbReference type="PANTHER" id="PTHR39330:SF1">
    <property type="entry name" value="ETHANOLAMINE AMMONIA-LYASE SMALL SUBUNIT"/>
    <property type="match status" value="1"/>
</dbReference>
<sequence>MTDLDATPALDETPILDATTDLDAVWRRLASLTPARIGLGRSGAGLPTAEVLRFSLAHAQARDAVLTPFDAKAFVAELTALGLPSVEVSSAAPVRDVYLRRPDLGRRLDETGAARLDARPEKGADLAVVVADGLSSTAIAANAAAFLAELLPRLGRLGLSLAPVVVASGGRVALGDEVGERLAAKMVLVLIGERPGLSSPDSLGAISPMARRSGAAMRSATASPTSATAASRPPPPPSSSPG</sequence>
<dbReference type="GO" id="GO:0031419">
    <property type="term" value="F:cobalamin binding"/>
    <property type="evidence" value="ECO:0007669"/>
    <property type="project" value="UniProtKB-KW"/>
</dbReference>
<gene>
    <name evidence="6" type="primary">eutC</name>
    <name evidence="6" type="ORF">A6302_00424</name>
</gene>
<dbReference type="EC" id="4.3.1.7" evidence="6"/>
<dbReference type="AlphaFoldDB" id="A0A1E3H7V3"/>
<dbReference type="GO" id="GO:0009350">
    <property type="term" value="C:ethanolamine ammonia-lyase complex"/>
    <property type="evidence" value="ECO:0007669"/>
    <property type="project" value="TreeGrafter"/>
</dbReference>
<keyword evidence="3" id="KW-0170">Cobalt</keyword>
<dbReference type="InterPro" id="IPR009246">
    <property type="entry name" value="EutC"/>
</dbReference>
<dbReference type="Gene3D" id="1.10.30.40">
    <property type="entry name" value="Ethanolamine ammonia-lyase light chain (EutC), N-terminal domain"/>
    <property type="match status" value="1"/>
</dbReference>
<dbReference type="Gene3D" id="3.40.50.11240">
    <property type="entry name" value="Ethanolamine ammonia-lyase light chain (EutC)"/>
    <property type="match status" value="1"/>
</dbReference>
<keyword evidence="2 6" id="KW-0456">Lyase</keyword>
<accession>A0A1E3H7V3</accession>
<evidence type="ECO:0000256" key="3">
    <source>
        <dbReference type="ARBA" id="ARBA00023285"/>
    </source>
</evidence>
<dbReference type="GO" id="GO:0006520">
    <property type="term" value="P:amino acid metabolic process"/>
    <property type="evidence" value="ECO:0007669"/>
    <property type="project" value="InterPro"/>
</dbReference>